<accession>A2GCR1</accession>
<dbReference type="KEGG" id="tva:4742694"/>
<dbReference type="AlphaFoldDB" id="A2GCR1"/>
<reference evidence="1" key="2">
    <citation type="journal article" date="2007" name="Science">
        <title>Draft genome sequence of the sexually transmitted pathogen Trichomonas vaginalis.</title>
        <authorList>
            <person name="Carlton J.M."/>
            <person name="Hirt R.P."/>
            <person name="Silva J.C."/>
            <person name="Delcher A.L."/>
            <person name="Schatz M."/>
            <person name="Zhao Q."/>
            <person name="Wortman J.R."/>
            <person name="Bidwell S.L."/>
            <person name="Alsmark U.C.M."/>
            <person name="Besteiro S."/>
            <person name="Sicheritz-Ponten T."/>
            <person name="Noel C.J."/>
            <person name="Dacks J.B."/>
            <person name="Foster P.G."/>
            <person name="Simillion C."/>
            <person name="Van de Peer Y."/>
            <person name="Miranda-Saavedra D."/>
            <person name="Barton G.J."/>
            <person name="Westrop G.D."/>
            <person name="Mueller S."/>
            <person name="Dessi D."/>
            <person name="Fiori P.L."/>
            <person name="Ren Q."/>
            <person name="Paulsen I."/>
            <person name="Zhang H."/>
            <person name="Bastida-Corcuera F.D."/>
            <person name="Simoes-Barbosa A."/>
            <person name="Brown M.T."/>
            <person name="Hayes R.D."/>
            <person name="Mukherjee M."/>
            <person name="Okumura C.Y."/>
            <person name="Schneider R."/>
            <person name="Smith A.J."/>
            <person name="Vanacova S."/>
            <person name="Villalvazo M."/>
            <person name="Haas B.J."/>
            <person name="Pertea M."/>
            <person name="Feldblyum T.V."/>
            <person name="Utterback T.R."/>
            <person name="Shu C.L."/>
            <person name="Osoegawa K."/>
            <person name="de Jong P.J."/>
            <person name="Hrdy I."/>
            <person name="Horvathova L."/>
            <person name="Zubacova Z."/>
            <person name="Dolezal P."/>
            <person name="Malik S.B."/>
            <person name="Logsdon J.M. Jr."/>
            <person name="Henze K."/>
            <person name="Gupta A."/>
            <person name="Wang C.C."/>
            <person name="Dunne R.L."/>
            <person name="Upcroft J.A."/>
            <person name="Upcroft P."/>
            <person name="White O."/>
            <person name="Salzberg S.L."/>
            <person name="Tang P."/>
            <person name="Chiu C.-H."/>
            <person name="Lee Y.-S."/>
            <person name="Embley T.M."/>
            <person name="Coombs G.H."/>
            <person name="Mottram J.C."/>
            <person name="Tachezy J."/>
            <person name="Fraser-Liggett C.M."/>
            <person name="Johnson P.J."/>
        </authorList>
    </citation>
    <scope>NUCLEOTIDE SEQUENCE [LARGE SCALE GENOMIC DNA]</scope>
    <source>
        <strain evidence="1">G3</strain>
    </source>
</reference>
<feature type="non-terminal residue" evidence="1">
    <location>
        <position position="1"/>
    </location>
</feature>
<evidence type="ECO:0000313" key="1">
    <source>
        <dbReference type="EMBL" id="EAX85056.1"/>
    </source>
</evidence>
<dbReference type="EMBL" id="DS115085">
    <property type="protein sequence ID" value="EAX85056.1"/>
    <property type="molecule type" value="Genomic_DNA"/>
</dbReference>
<dbReference type="PANTHER" id="PTHR21534">
    <property type="entry name" value="KATANIN-INTERACTING PROTEIN"/>
    <property type="match status" value="1"/>
</dbReference>
<dbReference type="PANTHER" id="PTHR21534:SF0">
    <property type="entry name" value="KATANIN-INTERACTING PROTEIN"/>
    <property type="match status" value="1"/>
</dbReference>
<dbReference type="InParanoid" id="A2GCR1"/>
<sequence>IWNPQENLDESIKDIEIYSGKTLIGKEEIPKGFGKDIRTRAQEGGSIKSSQSMQFIQQIFPQLAPNSMAPVDKYGCFPVFKVRKITIEVLSNYGNPNVFGLGSVGLINEKDEYVVRDDINRVVVENCSDFSDPLQLIPQNKGIPEKCTFVAHSNFEKHPSLTFYLENVIILKRIILINLDVGPSGFDCEVNHCKIYTNDKLEWVGKLLCTRPKDGVRPQNCRIYITPHLNP</sequence>
<reference evidence="1" key="1">
    <citation type="submission" date="2006-10" db="EMBL/GenBank/DDBJ databases">
        <authorList>
            <person name="Amadeo P."/>
            <person name="Zhao Q."/>
            <person name="Wortman J."/>
            <person name="Fraser-Liggett C."/>
            <person name="Carlton J."/>
        </authorList>
    </citation>
    <scope>NUCLEOTIDE SEQUENCE</scope>
    <source>
        <strain evidence="1">G3</strain>
    </source>
</reference>
<name>A2GCR1_TRIV3</name>
<dbReference type="VEuPathDB" id="TrichDB:TVAGG3_0034280"/>
<protein>
    <recommendedName>
        <fullName evidence="3">KATNIP domain-containing protein</fullName>
    </recommendedName>
</protein>
<dbReference type="VEuPathDB" id="TrichDB:TVAG_218550"/>
<evidence type="ECO:0000313" key="2">
    <source>
        <dbReference type="Proteomes" id="UP000001542"/>
    </source>
</evidence>
<organism evidence="1 2">
    <name type="scientific">Trichomonas vaginalis (strain ATCC PRA-98 / G3)</name>
    <dbReference type="NCBI Taxonomy" id="412133"/>
    <lineage>
        <taxon>Eukaryota</taxon>
        <taxon>Metamonada</taxon>
        <taxon>Parabasalia</taxon>
        <taxon>Trichomonadida</taxon>
        <taxon>Trichomonadidae</taxon>
        <taxon>Trichomonas</taxon>
    </lineage>
</organism>
<proteinExistence type="predicted"/>
<dbReference type="InterPro" id="IPR026704">
    <property type="entry name" value="KATNIP"/>
</dbReference>
<gene>
    <name evidence="1" type="ORF">TVAG_218550</name>
</gene>
<keyword evidence="2" id="KW-1185">Reference proteome</keyword>
<evidence type="ECO:0008006" key="3">
    <source>
        <dbReference type="Google" id="ProtNLM"/>
    </source>
</evidence>
<dbReference type="OrthoDB" id="304622at2759"/>
<dbReference type="Proteomes" id="UP000001542">
    <property type="component" value="Unassembled WGS sequence"/>
</dbReference>